<dbReference type="Proteomes" id="UP001180754">
    <property type="component" value="Unassembled WGS sequence"/>
</dbReference>
<reference evidence="9" key="1">
    <citation type="submission" date="2024-05" db="EMBL/GenBank/DDBJ databases">
        <title>30 novel species of actinomycetes from the DSMZ collection.</title>
        <authorList>
            <person name="Nouioui I."/>
        </authorList>
    </citation>
    <scope>NUCLEOTIDE SEQUENCE</scope>
    <source>
        <strain evidence="9">DSM 41529</strain>
    </source>
</reference>
<evidence type="ECO:0000259" key="8">
    <source>
        <dbReference type="PROSITE" id="PS50850"/>
    </source>
</evidence>
<keyword evidence="4 7" id="KW-1133">Transmembrane helix</keyword>
<dbReference type="Pfam" id="PF07690">
    <property type="entry name" value="MFS_1"/>
    <property type="match status" value="1"/>
</dbReference>
<comment type="caution">
    <text evidence="9">The sequence shown here is derived from an EMBL/GenBank/DDBJ whole genome shotgun (WGS) entry which is preliminary data.</text>
</comment>
<dbReference type="SUPFAM" id="SSF103473">
    <property type="entry name" value="MFS general substrate transporter"/>
    <property type="match status" value="1"/>
</dbReference>
<keyword evidence="3 7" id="KW-0812">Transmembrane</keyword>
<evidence type="ECO:0000256" key="3">
    <source>
        <dbReference type="ARBA" id="ARBA00022692"/>
    </source>
</evidence>
<evidence type="ECO:0000256" key="2">
    <source>
        <dbReference type="ARBA" id="ARBA00022475"/>
    </source>
</evidence>
<dbReference type="InterPro" id="IPR036259">
    <property type="entry name" value="MFS_trans_sf"/>
</dbReference>
<feature type="transmembrane region" description="Helical" evidence="7">
    <location>
        <begin position="32"/>
        <end position="57"/>
    </location>
</feature>
<feature type="transmembrane region" description="Helical" evidence="7">
    <location>
        <begin position="94"/>
        <end position="116"/>
    </location>
</feature>
<feature type="transmembrane region" description="Helical" evidence="7">
    <location>
        <begin position="69"/>
        <end position="88"/>
    </location>
</feature>
<dbReference type="EMBL" id="JAVRFD010000003">
    <property type="protein sequence ID" value="MDT0542829.1"/>
    <property type="molecule type" value="Genomic_DNA"/>
</dbReference>
<evidence type="ECO:0000256" key="6">
    <source>
        <dbReference type="SAM" id="MobiDB-lite"/>
    </source>
</evidence>
<dbReference type="RefSeq" id="WP_311723182.1">
    <property type="nucleotide sequence ID" value="NZ_JAVRFD010000003.1"/>
</dbReference>
<feature type="region of interest" description="Disordered" evidence="6">
    <location>
        <begin position="1"/>
        <end position="23"/>
    </location>
</feature>
<feature type="transmembrane region" description="Helical" evidence="7">
    <location>
        <begin position="187"/>
        <end position="207"/>
    </location>
</feature>
<sequence>MARSRPEGPEKAEETQSAQGSPPSLWRDRDYLYWWSGNGLSTLGTSVSTLAFPLLMLYTTGSATQAGTITVLHMLGKLATLAVGGALADRVSRRAILCLVPLAEAASMAAVALLVYRGDPSVLALDALALVGGLAAGLKIGVSTPVLRRIVPKEQIADATAQSMGRDMVVQLVGAPLGGLLYSMARWIPFLFDAVSFVFITLSSLLIRRPLGPDRRADGERRTGLAADMRDGLRLIRRSDYLVFTLAWGALLNTVAQGLTLLFIVLVRHRGGGPTAVGVATSLAVAGGVIGAVAGPWLMRRLGARRVLLLSAWVFVASFAVVALVPQPWQIGLVLMFGMTSMVPMNVVIESYEVRLVPDAYLGRVAATGQFFFQAMQWIGPLAAGVLADALGVEAAVLILAVAMALLAIALHTARRQLSVLDIPLAEVAELPAPPPAAGRPSEPEPDHPHAGGSTLKR</sequence>
<dbReference type="PROSITE" id="PS50850">
    <property type="entry name" value="MFS"/>
    <property type="match status" value="1"/>
</dbReference>
<feature type="transmembrane region" description="Helical" evidence="7">
    <location>
        <begin position="273"/>
        <end position="295"/>
    </location>
</feature>
<name>A0ABU2XA88_9ACTN</name>
<comment type="subcellular location">
    <subcellularLocation>
        <location evidence="1">Cell membrane</location>
        <topology evidence="1">Multi-pass membrane protein</topology>
    </subcellularLocation>
</comment>
<dbReference type="Gene3D" id="1.20.1250.20">
    <property type="entry name" value="MFS general substrate transporter like domains"/>
    <property type="match status" value="2"/>
</dbReference>
<keyword evidence="2" id="KW-1003">Cell membrane</keyword>
<feature type="domain" description="Major facilitator superfamily (MFS) profile" evidence="8">
    <location>
        <begin position="30"/>
        <end position="419"/>
    </location>
</feature>
<dbReference type="InterPro" id="IPR020846">
    <property type="entry name" value="MFS_dom"/>
</dbReference>
<evidence type="ECO:0000256" key="1">
    <source>
        <dbReference type="ARBA" id="ARBA00004651"/>
    </source>
</evidence>
<proteinExistence type="predicted"/>
<keyword evidence="5 7" id="KW-0472">Membrane</keyword>
<evidence type="ECO:0000313" key="10">
    <source>
        <dbReference type="Proteomes" id="UP001180754"/>
    </source>
</evidence>
<evidence type="ECO:0000256" key="7">
    <source>
        <dbReference type="SAM" id="Phobius"/>
    </source>
</evidence>
<accession>A0ABU2XA88</accession>
<feature type="compositionally biased region" description="Basic and acidic residues" evidence="6">
    <location>
        <begin position="1"/>
        <end position="14"/>
    </location>
</feature>
<feature type="transmembrane region" description="Helical" evidence="7">
    <location>
        <begin position="391"/>
        <end position="411"/>
    </location>
</feature>
<feature type="transmembrane region" description="Helical" evidence="7">
    <location>
        <begin position="241"/>
        <end position="267"/>
    </location>
</feature>
<evidence type="ECO:0000256" key="5">
    <source>
        <dbReference type="ARBA" id="ARBA00023136"/>
    </source>
</evidence>
<protein>
    <submittedName>
        <fullName evidence="9">MFS transporter</fullName>
    </submittedName>
</protein>
<evidence type="ECO:0000256" key="4">
    <source>
        <dbReference type="ARBA" id="ARBA00022989"/>
    </source>
</evidence>
<dbReference type="CDD" id="cd06173">
    <property type="entry name" value="MFS_MefA_like"/>
    <property type="match status" value="1"/>
</dbReference>
<keyword evidence="10" id="KW-1185">Reference proteome</keyword>
<feature type="region of interest" description="Disordered" evidence="6">
    <location>
        <begin position="432"/>
        <end position="458"/>
    </location>
</feature>
<evidence type="ECO:0000313" key="9">
    <source>
        <dbReference type="EMBL" id="MDT0542829.1"/>
    </source>
</evidence>
<organism evidence="9 10">
    <name type="scientific">Streptomyces lonegramiae</name>
    <dbReference type="NCBI Taxonomy" id="3075524"/>
    <lineage>
        <taxon>Bacteria</taxon>
        <taxon>Bacillati</taxon>
        <taxon>Actinomycetota</taxon>
        <taxon>Actinomycetes</taxon>
        <taxon>Kitasatosporales</taxon>
        <taxon>Streptomycetaceae</taxon>
        <taxon>Streptomyces</taxon>
    </lineage>
</organism>
<dbReference type="PANTHER" id="PTHR23513">
    <property type="entry name" value="INTEGRAL MEMBRANE EFFLUX PROTEIN-RELATED"/>
    <property type="match status" value="1"/>
</dbReference>
<dbReference type="InterPro" id="IPR011701">
    <property type="entry name" value="MFS"/>
</dbReference>
<feature type="transmembrane region" description="Helical" evidence="7">
    <location>
        <begin position="307"/>
        <end position="325"/>
    </location>
</feature>
<gene>
    <name evidence="9" type="ORF">RND15_08865</name>
</gene>
<dbReference type="PANTHER" id="PTHR23513:SF6">
    <property type="entry name" value="MAJOR FACILITATOR SUPERFAMILY ASSOCIATED DOMAIN-CONTAINING PROTEIN"/>
    <property type="match status" value="1"/>
</dbReference>